<dbReference type="InterPro" id="IPR037047">
    <property type="entry name" value="PITH_dom_sf"/>
</dbReference>
<dbReference type="OrthoDB" id="2635at2759"/>
<dbReference type="Gene3D" id="2.60.120.470">
    <property type="entry name" value="PITH domain"/>
    <property type="match status" value="1"/>
</dbReference>
<proteinExistence type="inferred from homology"/>
<evidence type="ECO:0000313" key="3">
    <source>
        <dbReference type="EMBL" id="ETW41094.1"/>
    </source>
</evidence>
<evidence type="ECO:0000313" key="4">
    <source>
        <dbReference type="Proteomes" id="UP000019114"/>
    </source>
</evidence>
<evidence type="ECO:0000259" key="2">
    <source>
        <dbReference type="PROSITE" id="PS51532"/>
    </source>
</evidence>
<reference evidence="3 4" key="1">
    <citation type="submission" date="2013-02" db="EMBL/GenBank/DDBJ databases">
        <title>The Genome Annotation of Plasmodium falciparum NF135/5.C10.</title>
        <authorList>
            <consortium name="The Broad Institute Genome Sequencing Platform"/>
            <consortium name="The Broad Institute Genome Sequencing Center for Infectious Disease"/>
            <person name="Neafsey D."/>
            <person name="Hoffman S."/>
            <person name="Volkman S."/>
            <person name="Rosenthal P."/>
            <person name="Walker B."/>
            <person name="Young S.K."/>
            <person name="Zeng Q."/>
            <person name="Gargeya S."/>
            <person name="Fitzgerald M."/>
            <person name="Haas B."/>
            <person name="Abouelleil A."/>
            <person name="Allen A.W."/>
            <person name="Alvarado L."/>
            <person name="Arachchi H.M."/>
            <person name="Berlin A.M."/>
            <person name="Chapman S.B."/>
            <person name="Gainer-Dewar J."/>
            <person name="Goldberg J."/>
            <person name="Griggs A."/>
            <person name="Gujja S."/>
            <person name="Hansen M."/>
            <person name="Howarth C."/>
            <person name="Imamovic A."/>
            <person name="Ireland A."/>
            <person name="Larimer J."/>
            <person name="McCowan C."/>
            <person name="Murphy C."/>
            <person name="Pearson M."/>
            <person name="Poon T.W."/>
            <person name="Priest M."/>
            <person name="Roberts A."/>
            <person name="Saif S."/>
            <person name="Shea T."/>
            <person name="Sisk P."/>
            <person name="Sykes S."/>
            <person name="Wortman J."/>
            <person name="Nusbaum C."/>
            <person name="Birren B."/>
        </authorList>
    </citation>
    <scope>NUCLEOTIDE SEQUENCE [LARGE SCALE GENOMIC DNA]</scope>
    <source>
        <strain evidence="3 4">NF135/5.C10</strain>
    </source>
</reference>
<gene>
    <name evidence="3" type="ORF">PFNF135_04728</name>
</gene>
<dbReference type="InterPro" id="IPR008979">
    <property type="entry name" value="Galactose-bd-like_sf"/>
</dbReference>
<reference evidence="3 4" key="2">
    <citation type="submission" date="2013-02" db="EMBL/GenBank/DDBJ databases">
        <title>The Genome Sequence of Plasmodium falciparum NF135/5.C10.</title>
        <authorList>
            <consortium name="The Broad Institute Genome Sequencing Platform"/>
            <consortium name="The Broad Institute Genome Sequencing Center for Infectious Disease"/>
            <person name="Neafsey D."/>
            <person name="Cheeseman I."/>
            <person name="Volkman S."/>
            <person name="Adams J."/>
            <person name="Walker B."/>
            <person name="Young S.K."/>
            <person name="Zeng Q."/>
            <person name="Gargeya S."/>
            <person name="Fitzgerald M."/>
            <person name="Haas B."/>
            <person name="Abouelleil A."/>
            <person name="Alvarado L."/>
            <person name="Arachchi H.M."/>
            <person name="Berlin A.M."/>
            <person name="Chapman S.B."/>
            <person name="Dewar J."/>
            <person name="Goldberg J."/>
            <person name="Griggs A."/>
            <person name="Gujja S."/>
            <person name="Hansen M."/>
            <person name="Howarth C."/>
            <person name="Imamovic A."/>
            <person name="Larimer J."/>
            <person name="McCowan C."/>
            <person name="Murphy C."/>
            <person name="Neiman D."/>
            <person name="Pearson M."/>
            <person name="Priest M."/>
            <person name="Roberts A."/>
            <person name="Saif S."/>
            <person name="Shea T."/>
            <person name="Sisk P."/>
            <person name="Sykes S."/>
            <person name="Wortman J."/>
            <person name="Nusbaum C."/>
            <person name="Birren B."/>
        </authorList>
    </citation>
    <scope>NUCLEOTIDE SEQUENCE [LARGE SCALE GENOMIC DNA]</scope>
    <source>
        <strain evidence="3 4">NF135/5.C10</strain>
    </source>
</reference>
<evidence type="ECO:0000256" key="1">
    <source>
        <dbReference type="ARBA" id="ARBA00025788"/>
    </source>
</evidence>
<organism evidence="3 4">
    <name type="scientific">Plasmodium falciparum NF135/5.C10</name>
    <dbReference type="NCBI Taxonomy" id="1036726"/>
    <lineage>
        <taxon>Eukaryota</taxon>
        <taxon>Sar</taxon>
        <taxon>Alveolata</taxon>
        <taxon>Apicomplexa</taxon>
        <taxon>Aconoidasida</taxon>
        <taxon>Haemosporida</taxon>
        <taxon>Plasmodiidae</taxon>
        <taxon>Plasmodium</taxon>
        <taxon>Plasmodium (Laverania)</taxon>
    </lineage>
</organism>
<name>W4IDI1_PLAFA</name>
<dbReference type="InterPro" id="IPR045099">
    <property type="entry name" value="PITH1-like"/>
</dbReference>
<dbReference type="AlphaFoldDB" id="W4IDI1"/>
<sequence>MPVSHHEGCGCKNSDEVLKGGEFLLKYINIDKVTALNEKTHGSCRKILKSYDNRLSPDNCESDVDHELVTSLFNVSYLTLYFYENYGADTTKIFYIGLKGVGTNYIRKAVETVYEASPNLSDHKIEGSSKAAHFRFDAF</sequence>
<feature type="domain" description="PITH" evidence="2">
    <location>
        <begin position="13"/>
        <end position="139"/>
    </location>
</feature>
<comment type="similarity">
    <text evidence="1">Belongs to the PITHD1 family.</text>
</comment>
<dbReference type="PROSITE" id="PS51532">
    <property type="entry name" value="PITH"/>
    <property type="match status" value="1"/>
</dbReference>
<dbReference type="EMBL" id="KI926064">
    <property type="protein sequence ID" value="ETW41094.1"/>
    <property type="molecule type" value="Genomic_DNA"/>
</dbReference>
<dbReference type="PANTHER" id="PTHR12175">
    <property type="entry name" value="AD039 HT014 THIOREDOXIN FAMILY TRP26"/>
    <property type="match status" value="1"/>
</dbReference>
<dbReference type="Pfam" id="PF06201">
    <property type="entry name" value="PITH"/>
    <property type="match status" value="2"/>
</dbReference>
<accession>W4IDI1</accession>
<dbReference type="InterPro" id="IPR010400">
    <property type="entry name" value="PITH_dom"/>
</dbReference>
<dbReference type="Proteomes" id="UP000019114">
    <property type="component" value="Unassembled WGS sequence"/>
</dbReference>
<protein>
    <recommendedName>
        <fullName evidence="2">PITH domain-containing protein</fullName>
    </recommendedName>
</protein>
<dbReference type="PANTHER" id="PTHR12175:SF1">
    <property type="entry name" value="PITH DOMAIN-CONTAINING PROTEIN 1"/>
    <property type="match status" value="1"/>
</dbReference>
<dbReference type="GO" id="GO:0005737">
    <property type="term" value="C:cytoplasm"/>
    <property type="evidence" value="ECO:0007669"/>
    <property type="project" value="UniProtKB-ARBA"/>
</dbReference>
<dbReference type="SUPFAM" id="SSF49785">
    <property type="entry name" value="Galactose-binding domain-like"/>
    <property type="match status" value="1"/>
</dbReference>